<dbReference type="Pfam" id="PF00672">
    <property type="entry name" value="HAMP"/>
    <property type="match status" value="1"/>
</dbReference>
<comment type="subcellular location">
    <subcellularLocation>
        <location evidence="1">Cell membrane</location>
        <topology evidence="1">Multi-pass membrane protein</topology>
    </subcellularLocation>
</comment>
<dbReference type="SMART" id="SM00304">
    <property type="entry name" value="HAMP"/>
    <property type="match status" value="1"/>
</dbReference>
<dbReference type="SMART" id="SM00044">
    <property type="entry name" value="CYCc"/>
    <property type="match status" value="1"/>
</dbReference>
<dbReference type="GO" id="GO:0006171">
    <property type="term" value="P:cAMP biosynthetic process"/>
    <property type="evidence" value="ECO:0007669"/>
    <property type="project" value="TreeGrafter"/>
</dbReference>
<dbReference type="CDD" id="cd06225">
    <property type="entry name" value="HAMP"/>
    <property type="match status" value="1"/>
</dbReference>
<organism evidence="10 11">
    <name type="scientific">Mycolicibacterium phlei DSM 43239 = CCUG 21000</name>
    <dbReference type="NCBI Taxonomy" id="1226750"/>
    <lineage>
        <taxon>Bacteria</taxon>
        <taxon>Bacillati</taxon>
        <taxon>Actinomycetota</taxon>
        <taxon>Actinomycetes</taxon>
        <taxon>Mycobacteriales</taxon>
        <taxon>Mycobacteriaceae</taxon>
        <taxon>Mycolicibacterium</taxon>
    </lineage>
</organism>
<dbReference type="CDD" id="cd07302">
    <property type="entry name" value="CHD"/>
    <property type="match status" value="1"/>
</dbReference>
<dbReference type="InterPro" id="IPR029787">
    <property type="entry name" value="Nucleotide_cyclase"/>
</dbReference>
<evidence type="ECO:0000256" key="5">
    <source>
        <dbReference type="ARBA" id="ARBA00022989"/>
    </source>
</evidence>
<evidence type="ECO:0000259" key="9">
    <source>
        <dbReference type="PROSITE" id="PS50885"/>
    </source>
</evidence>
<dbReference type="Proteomes" id="UP000325690">
    <property type="component" value="Unassembled WGS sequence"/>
</dbReference>
<evidence type="ECO:0000313" key="10">
    <source>
        <dbReference type="EMBL" id="KAB7756204.1"/>
    </source>
</evidence>
<evidence type="ECO:0000259" key="8">
    <source>
        <dbReference type="PROSITE" id="PS50125"/>
    </source>
</evidence>
<keyword evidence="11" id="KW-1185">Reference proteome</keyword>
<evidence type="ECO:0000256" key="3">
    <source>
        <dbReference type="ARBA" id="ARBA00022475"/>
    </source>
</evidence>
<keyword evidence="6 7" id="KW-0472">Membrane</keyword>
<evidence type="ECO:0000256" key="6">
    <source>
        <dbReference type="ARBA" id="ARBA00023136"/>
    </source>
</evidence>
<evidence type="ECO:0000256" key="7">
    <source>
        <dbReference type="SAM" id="Phobius"/>
    </source>
</evidence>
<dbReference type="SUPFAM" id="SSF158472">
    <property type="entry name" value="HAMP domain-like"/>
    <property type="match status" value="1"/>
</dbReference>
<dbReference type="SUPFAM" id="SSF55073">
    <property type="entry name" value="Nucleotide cyclase"/>
    <property type="match status" value="1"/>
</dbReference>
<feature type="transmembrane region" description="Helical" evidence="7">
    <location>
        <begin position="7"/>
        <end position="31"/>
    </location>
</feature>
<dbReference type="InterPro" id="IPR003660">
    <property type="entry name" value="HAMP_dom"/>
</dbReference>
<dbReference type="GO" id="GO:0035556">
    <property type="term" value="P:intracellular signal transduction"/>
    <property type="evidence" value="ECO:0007669"/>
    <property type="project" value="InterPro"/>
</dbReference>
<dbReference type="EMBL" id="ANBP01000013">
    <property type="protein sequence ID" value="KAB7756204.1"/>
    <property type="molecule type" value="Genomic_DNA"/>
</dbReference>
<accession>A0A5N5V2T1</accession>
<dbReference type="PROSITE" id="PS50125">
    <property type="entry name" value="GUANYLATE_CYCLASE_2"/>
    <property type="match status" value="1"/>
</dbReference>
<dbReference type="PANTHER" id="PTHR43081:SF17">
    <property type="entry name" value="BLL5647 PROTEIN"/>
    <property type="match status" value="1"/>
</dbReference>
<feature type="transmembrane region" description="Helical" evidence="7">
    <location>
        <begin position="171"/>
        <end position="192"/>
    </location>
</feature>
<comment type="caution">
    <text evidence="10">The sequence shown here is derived from an EMBL/GenBank/DDBJ whole genome shotgun (WGS) entry which is preliminary data.</text>
</comment>
<dbReference type="PROSITE" id="PS50885">
    <property type="entry name" value="HAMP"/>
    <property type="match status" value="1"/>
</dbReference>
<evidence type="ECO:0000256" key="2">
    <source>
        <dbReference type="ARBA" id="ARBA00005381"/>
    </source>
</evidence>
<feature type="transmembrane region" description="Helical" evidence="7">
    <location>
        <begin position="119"/>
        <end position="143"/>
    </location>
</feature>
<dbReference type="GO" id="GO:0004016">
    <property type="term" value="F:adenylate cyclase activity"/>
    <property type="evidence" value="ECO:0007669"/>
    <property type="project" value="UniProtKB-ARBA"/>
</dbReference>
<comment type="similarity">
    <text evidence="2">Belongs to the adenylyl cyclase class-3 family.</text>
</comment>
<feature type="transmembrane region" description="Helical" evidence="7">
    <location>
        <begin position="204"/>
        <end position="225"/>
    </location>
</feature>
<dbReference type="Pfam" id="PF00211">
    <property type="entry name" value="Guanylate_cyc"/>
    <property type="match status" value="1"/>
</dbReference>
<sequence>MRPRRLLIRYTAGLTSAYLLTAGEVIAIVLALGGRDVLTVGNIATAAALLVVGAVVVCGSAVAILRPSLRFLREGRPPTEAERLSTLQMMGRQSAATLAPWLVAAGVLIPMNLAAGSRALAVIGSAMLFGAVATVCTGFLFTLRTLRPVLAGIAPDSTVPRIIAPGVRARLMLMWTVCTGLPGLAIATLLVMRANGWLLEETAAIELALLVLALVAVVLGLRALILTSMSISDPLQEVIQAMADVEKGRIDRSVDVYEWSEIGRLQRGFNSMVAGLRERDRLRDLFGRHVGEEVARRAVRENVSLTGDVRVAAVLFIDLVDSTRLAATHEPEQVAALLNDFFRVVVAAVDERHGLINKFQGDAALAVFGAPLRIDAPETAALSTARALATELRALGLDFGIGVSAGAVFAGNIGAENRYEYTVIGDPVNEAARLADRAKEFDARVLCSGTALSHADEDERRWWTPAGSEVLRGRTAPTQLAVPISEPG</sequence>
<dbReference type="RefSeq" id="WP_061482519.1">
    <property type="nucleotide sequence ID" value="NZ_ANBO01000041.1"/>
</dbReference>
<evidence type="ECO:0000313" key="11">
    <source>
        <dbReference type="Proteomes" id="UP000325690"/>
    </source>
</evidence>
<dbReference type="GO" id="GO:0005886">
    <property type="term" value="C:plasma membrane"/>
    <property type="evidence" value="ECO:0007669"/>
    <property type="project" value="UniProtKB-SubCell"/>
</dbReference>
<reference evidence="10 11" key="1">
    <citation type="submission" date="2012-10" db="EMBL/GenBank/DDBJ databases">
        <title>The draft sequence of the Mycobacterium pheli genome.</title>
        <authorList>
            <person name="Pettersson B.M.F."/>
            <person name="Das S."/>
            <person name="Dasgupta S."/>
            <person name="Bhattacharya A."/>
            <person name="Kirsebom L.A."/>
        </authorList>
    </citation>
    <scope>NUCLEOTIDE SEQUENCE [LARGE SCALE GENOMIC DNA]</scope>
    <source>
        <strain evidence="10 11">CCUG 21000</strain>
    </source>
</reference>
<dbReference type="Gene3D" id="3.30.70.1230">
    <property type="entry name" value="Nucleotide cyclase"/>
    <property type="match status" value="1"/>
</dbReference>
<feature type="transmembrane region" description="Helical" evidence="7">
    <location>
        <begin position="43"/>
        <end position="65"/>
    </location>
</feature>
<protein>
    <submittedName>
        <fullName evidence="10">Cyclase</fullName>
    </submittedName>
</protein>
<dbReference type="InterPro" id="IPR050697">
    <property type="entry name" value="Adenylyl/Guanylyl_Cyclase_3/4"/>
</dbReference>
<feature type="domain" description="Guanylate cyclase" evidence="8">
    <location>
        <begin position="313"/>
        <end position="435"/>
    </location>
</feature>
<keyword evidence="3" id="KW-1003">Cell membrane</keyword>
<keyword evidence="5 7" id="KW-1133">Transmembrane helix</keyword>
<dbReference type="AlphaFoldDB" id="A0A5N5V2T1"/>
<dbReference type="Gene3D" id="6.10.340.10">
    <property type="match status" value="1"/>
</dbReference>
<name>A0A5N5V2T1_MYCPH</name>
<evidence type="ECO:0000256" key="1">
    <source>
        <dbReference type="ARBA" id="ARBA00004651"/>
    </source>
</evidence>
<feature type="transmembrane region" description="Helical" evidence="7">
    <location>
        <begin position="95"/>
        <end position="113"/>
    </location>
</feature>
<gene>
    <name evidence="10" type="ORF">MPHL21000_11925</name>
</gene>
<evidence type="ECO:0000256" key="4">
    <source>
        <dbReference type="ARBA" id="ARBA00022692"/>
    </source>
</evidence>
<dbReference type="PANTHER" id="PTHR43081">
    <property type="entry name" value="ADENYLATE CYCLASE, TERMINAL-DIFFERENTIATION SPECIFIC-RELATED"/>
    <property type="match status" value="1"/>
</dbReference>
<proteinExistence type="inferred from homology"/>
<dbReference type="GeneID" id="74304081"/>
<dbReference type="InterPro" id="IPR001054">
    <property type="entry name" value="A/G_cyclase"/>
</dbReference>
<keyword evidence="4 7" id="KW-0812">Transmembrane</keyword>
<feature type="domain" description="HAMP" evidence="9">
    <location>
        <begin position="229"/>
        <end position="281"/>
    </location>
</feature>